<gene>
    <name evidence="4" type="ORF">Tco_0680097</name>
</gene>
<evidence type="ECO:0000256" key="1">
    <source>
        <dbReference type="ARBA" id="ARBA00022670"/>
    </source>
</evidence>
<dbReference type="Proteomes" id="UP001151760">
    <property type="component" value="Unassembled WGS sequence"/>
</dbReference>
<keyword evidence="1" id="KW-0645">Protease</keyword>
<protein>
    <submittedName>
        <fullName evidence="4">Zinc finger, CCHC-type containing protein</fullName>
    </submittedName>
</protein>
<dbReference type="InterPro" id="IPR054722">
    <property type="entry name" value="PolX-like_BBD"/>
</dbReference>
<sequence>MDWLVCFGCNTYTVGTIATLFKTYKETEDGHEVMMGDNHTSKVIGSGNVEIQFTSGKKLTLHNGVAERKNRFLQDMINVMLVNANLPKNLWGEALLTACHTRKKKKKNEEREKEDRKKGKDRKERRKKRIDREKKGRRKEKEERTEKRKERKRRKREIGIERRKILMLVGNLAVCSLISNRYLHGWIFNKLGGGLIVFIEVQENKTCITHSTMEAEFLSLAAAGKEVEWLRNMLLDIRVSVATANADVLYIVIVNSTHLRAYNKVYNGKSRHISLRHAYIKELISNRIITIEYIRSCKNLADPFTKGLLKDIVFGTTREMGLKPIE</sequence>
<dbReference type="CDD" id="cd09272">
    <property type="entry name" value="RNase_HI_RT_Ty1"/>
    <property type="match status" value="1"/>
</dbReference>
<evidence type="ECO:0000313" key="4">
    <source>
        <dbReference type="EMBL" id="GJS65533.1"/>
    </source>
</evidence>
<evidence type="ECO:0000256" key="2">
    <source>
        <dbReference type="SAM" id="MobiDB-lite"/>
    </source>
</evidence>
<reference evidence="4" key="2">
    <citation type="submission" date="2022-01" db="EMBL/GenBank/DDBJ databases">
        <authorList>
            <person name="Yamashiro T."/>
            <person name="Shiraishi A."/>
            <person name="Satake H."/>
            <person name="Nakayama K."/>
        </authorList>
    </citation>
    <scope>NUCLEOTIDE SEQUENCE</scope>
</reference>
<evidence type="ECO:0000259" key="3">
    <source>
        <dbReference type="Pfam" id="PF22936"/>
    </source>
</evidence>
<dbReference type="Gene3D" id="3.30.420.10">
    <property type="entry name" value="Ribonuclease H-like superfamily/Ribonuclease H"/>
    <property type="match status" value="1"/>
</dbReference>
<feature type="compositionally biased region" description="Basic and acidic residues" evidence="2">
    <location>
        <begin position="130"/>
        <end position="148"/>
    </location>
</feature>
<name>A0ABQ4XJL6_9ASTR</name>
<dbReference type="Pfam" id="PF22936">
    <property type="entry name" value="Pol_BBD"/>
    <property type="match status" value="1"/>
</dbReference>
<feature type="compositionally biased region" description="Basic and acidic residues" evidence="2">
    <location>
        <begin position="107"/>
        <end position="122"/>
    </location>
</feature>
<reference evidence="4" key="1">
    <citation type="journal article" date="2022" name="Int. J. Mol. Sci.">
        <title>Draft Genome of Tanacetum Coccineum: Genomic Comparison of Closely Related Tanacetum-Family Plants.</title>
        <authorList>
            <person name="Yamashiro T."/>
            <person name="Shiraishi A."/>
            <person name="Nakayama K."/>
            <person name="Satake H."/>
        </authorList>
    </citation>
    <scope>NUCLEOTIDE SEQUENCE</scope>
</reference>
<organism evidence="4 5">
    <name type="scientific">Tanacetum coccineum</name>
    <dbReference type="NCBI Taxonomy" id="301880"/>
    <lineage>
        <taxon>Eukaryota</taxon>
        <taxon>Viridiplantae</taxon>
        <taxon>Streptophyta</taxon>
        <taxon>Embryophyta</taxon>
        <taxon>Tracheophyta</taxon>
        <taxon>Spermatophyta</taxon>
        <taxon>Magnoliopsida</taxon>
        <taxon>eudicotyledons</taxon>
        <taxon>Gunneridae</taxon>
        <taxon>Pentapetalae</taxon>
        <taxon>asterids</taxon>
        <taxon>campanulids</taxon>
        <taxon>Asterales</taxon>
        <taxon>Asteraceae</taxon>
        <taxon>Asteroideae</taxon>
        <taxon>Anthemideae</taxon>
        <taxon>Anthemidinae</taxon>
        <taxon>Tanacetum</taxon>
    </lineage>
</organism>
<dbReference type="PANTHER" id="PTHR42648:SF30">
    <property type="entry name" value="RIBONUCLEASE H-LIKE DOMAIN, GAG-PRE-INTEGRASE DOMAIN PROTEIN-RELATED"/>
    <property type="match status" value="1"/>
</dbReference>
<dbReference type="InterPro" id="IPR036397">
    <property type="entry name" value="RNaseH_sf"/>
</dbReference>
<accession>A0ABQ4XJL6</accession>
<proteinExistence type="predicted"/>
<dbReference type="EMBL" id="BQNB010009585">
    <property type="protein sequence ID" value="GJS65533.1"/>
    <property type="molecule type" value="Genomic_DNA"/>
</dbReference>
<dbReference type="InterPro" id="IPR039537">
    <property type="entry name" value="Retrotran_Ty1/copia-like"/>
</dbReference>
<evidence type="ECO:0000313" key="5">
    <source>
        <dbReference type="Proteomes" id="UP001151760"/>
    </source>
</evidence>
<dbReference type="SUPFAM" id="SSF53098">
    <property type="entry name" value="Ribonuclease H-like"/>
    <property type="match status" value="1"/>
</dbReference>
<dbReference type="InterPro" id="IPR012337">
    <property type="entry name" value="RNaseH-like_sf"/>
</dbReference>
<feature type="region of interest" description="Disordered" evidence="2">
    <location>
        <begin position="102"/>
        <end position="154"/>
    </location>
</feature>
<keyword evidence="1" id="KW-0378">Hydrolase</keyword>
<comment type="caution">
    <text evidence="4">The sequence shown here is derived from an EMBL/GenBank/DDBJ whole genome shotgun (WGS) entry which is preliminary data.</text>
</comment>
<keyword evidence="5" id="KW-1185">Reference proteome</keyword>
<dbReference type="PANTHER" id="PTHR42648">
    <property type="entry name" value="TRANSPOSASE, PUTATIVE-RELATED"/>
    <property type="match status" value="1"/>
</dbReference>
<feature type="domain" description="Retrovirus-related Pol polyprotein from transposon TNT 1-94-like beta-barrel" evidence="3">
    <location>
        <begin position="18"/>
        <end position="63"/>
    </location>
</feature>